<keyword evidence="1" id="KW-0863">Zinc-finger</keyword>
<evidence type="ECO:0000256" key="2">
    <source>
        <dbReference type="SAM" id="Coils"/>
    </source>
</evidence>
<keyword evidence="1" id="KW-0479">Metal-binding</keyword>
<sequence>MAPIKVIVLPNCSICQDDDSGIDYITTQCGHIFHLACLKDWEQTKRRINQNASCPSCLTDLRHCPSSLDRRGNRIPRLIKLHSLTERTIDESLIENQSTSRTTIENLRASQSVSERSIRELRAEVETKDELIERLRVEPQGLKDQLNGLREELRKLKRSNTTLKSDLTKEKNLANDRLKSQKITSEASRRMFRAEKQGLEIDLKEMTHQKDQLQQRLDQTLHDNQYLQNVLKGMSEEKSNSESVRLELEKKLLEKSNHVRSLLSPMRSRS</sequence>
<dbReference type="Proteomes" id="UP001153365">
    <property type="component" value="Unassembled WGS sequence"/>
</dbReference>
<dbReference type="CDD" id="cd16448">
    <property type="entry name" value="RING-H2"/>
    <property type="match status" value="1"/>
</dbReference>
<evidence type="ECO:0000313" key="4">
    <source>
        <dbReference type="EMBL" id="CAH7686166.1"/>
    </source>
</evidence>
<protein>
    <submittedName>
        <fullName evidence="4">Expressed protein</fullName>
    </submittedName>
</protein>
<dbReference type="GO" id="GO:0031297">
    <property type="term" value="P:replication fork processing"/>
    <property type="evidence" value="ECO:0007669"/>
    <property type="project" value="TreeGrafter"/>
</dbReference>
<feature type="domain" description="RING-type" evidence="3">
    <location>
        <begin position="12"/>
        <end position="57"/>
    </location>
</feature>
<feature type="coiled-coil region" evidence="2">
    <location>
        <begin position="104"/>
        <end position="166"/>
    </location>
</feature>
<dbReference type="SUPFAM" id="SSF57850">
    <property type="entry name" value="RING/U-box"/>
    <property type="match status" value="1"/>
</dbReference>
<dbReference type="GO" id="GO:0061630">
    <property type="term" value="F:ubiquitin protein ligase activity"/>
    <property type="evidence" value="ECO:0007669"/>
    <property type="project" value="TreeGrafter"/>
</dbReference>
<dbReference type="InterPro" id="IPR052639">
    <property type="entry name" value="TRAIP_ubiq-protein_ligase"/>
</dbReference>
<keyword evidence="5" id="KW-1185">Reference proteome</keyword>
<dbReference type="EMBL" id="CALTRL010005775">
    <property type="protein sequence ID" value="CAH7686166.1"/>
    <property type="molecule type" value="Genomic_DNA"/>
</dbReference>
<organism evidence="4 5">
    <name type="scientific">Phakopsora pachyrhizi</name>
    <name type="common">Asian soybean rust disease fungus</name>
    <dbReference type="NCBI Taxonomy" id="170000"/>
    <lineage>
        <taxon>Eukaryota</taxon>
        <taxon>Fungi</taxon>
        <taxon>Dikarya</taxon>
        <taxon>Basidiomycota</taxon>
        <taxon>Pucciniomycotina</taxon>
        <taxon>Pucciniomycetes</taxon>
        <taxon>Pucciniales</taxon>
        <taxon>Phakopsoraceae</taxon>
        <taxon>Phakopsora</taxon>
    </lineage>
</organism>
<dbReference type="PANTHER" id="PTHR46569">
    <property type="entry name" value="E3 UBIQUITIN-PROTEIN LIGASE TRAIP"/>
    <property type="match status" value="1"/>
</dbReference>
<accession>A0AAV0BI96</accession>
<keyword evidence="2" id="KW-0175">Coiled coil</keyword>
<keyword evidence="1" id="KW-0862">Zinc</keyword>
<dbReference type="GO" id="GO:0005634">
    <property type="term" value="C:nucleus"/>
    <property type="evidence" value="ECO:0007669"/>
    <property type="project" value="TreeGrafter"/>
</dbReference>
<dbReference type="Gene3D" id="3.30.40.10">
    <property type="entry name" value="Zinc/RING finger domain, C3HC4 (zinc finger)"/>
    <property type="match status" value="1"/>
</dbReference>
<gene>
    <name evidence="4" type="ORF">PPACK8108_LOCUS20781</name>
</gene>
<dbReference type="InterPro" id="IPR001841">
    <property type="entry name" value="Znf_RING"/>
</dbReference>
<dbReference type="GO" id="GO:0016567">
    <property type="term" value="P:protein ubiquitination"/>
    <property type="evidence" value="ECO:0007669"/>
    <property type="project" value="TreeGrafter"/>
</dbReference>
<evidence type="ECO:0000313" key="5">
    <source>
        <dbReference type="Proteomes" id="UP001153365"/>
    </source>
</evidence>
<dbReference type="PROSITE" id="PS50089">
    <property type="entry name" value="ZF_RING_2"/>
    <property type="match status" value="1"/>
</dbReference>
<dbReference type="GO" id="GO:0008270">
    <property type="term" value="F:zinc ion binding"/>
    <property type="evidence" value="ECO:0007669"/>
    <property type="project" value="UniProtKB-KW"/>
</dbReference>
<name>A0AAV0BI96_PHAPC</name>
<dbReference type="Pfam" id="PF13639">
    <property type="entry name" value="zf-RING_2"/>
    <property type="match status" value="1"/>
</dbReference>
<dbReference type="InterPro" id="IPR013083">
    <property type="entry name" value="Znf_RING/FYVE/PHD"/>
</dbReference>
<evidence type="ECO:0000259" key="3">
    <source>
        <dbReference type="PROSITE" id="PS50089"/>
    </source>
</evidence>
<evidence type="ECO:0000256" key="1">
    <source>
        <dbReference type="PROSITE-ProRule" id="PRU00175"/>
    </source>
</evidence>
<dbReference type="GO" id="GO:0090734">
    <property type="term" value="C:site of DNA damage"/>
    <property type="evidence" value="ECO:0007669"/>
    <property type="project" value="TreeGrafter"/>
</dbReference>
<reference evidence="4" key="1">
    <citation type="submission" date="2022-06" db="EMBL/GenBank/DDBJ databases">
        <authorList>
            <consortium name="SYNGENTA / RWTH Aachen University"/>
        </authorList>
    </citation>
    <scope>NUCLEOTIDE SEQUENCE</scope>
</reference>
<dbReference type="SMART" id="SM00184">
    <property type="entry name" value="RING"/>
    <property type="match status" value="1"/>
</dbReference>
<feature type="coiled-coil region" evidence="2">
    <location>
        <begin position="196"/>
        <end position="223"/>
    </location>
</feature>
<comment type="caution">
    <text evidence="4">The sequence shown here is derived from an EMBL/GenBank/DDBJ whole genome shotgun (WGS) entry which is preliminary data.</text>
</comment>
<proteinExistence type="predicted"/>
<dbReference type="AlphaFoldDB" id="A0AAV0BI96"/>
<dbReference type="PANTHER" id="PTHR46569:SF1">
    <property type="entry name" value="E3 UBIQUITIN-PROTEIN LIGASE RFWD3-RELATED"/>
    <property type="match status" value="1"/>
</dbReference>